<dbReference type="PROSITE" id="PS00907">
    <property type="entry name" value="UROD_2"/>
    <property type="match status" value="1"/>
</dbReference>
<dbReference type="PANTHER" id="PTHR21091:SF169">
    <property type="entry name" value="UROPORPHYRINOGEN DECARBOXYLASE"/>
    <property type="match status" value="1"/>
</dbReference>
<feature type="domain" description="Uroporphyrinogen decarboxylase (URO-D)" evidence="10">
    <location>
        <begin position="78"/>
        <end position="87"/>
    </location>
</feature>
<evidence type="ECO:0000259" key="11">
    <source>
        <dbReference type="PROSITE" id="PS00907"/>
    </source>
</evidence>
<feature type="binding site" evidence="7">
    <location>
        <position position="379"/>
    </location>
    <ligand>
        <name>substrate</name>
    </ligand>
</feature>
<reference evidence="12" key="1">
    <citation type="journal article" date="2022" name="ISME J.">
        <title>Identification of active gaseous-alkane degraders at natural gas seeps.</title>
        <authorList>
            <person name="Farhan Ul Haque M."/>
            <person name="Hernandez M."/>
            <person name="Crombie A.T."/>
            <person name="Murrell J.C."/>
        </authorList>
    </citation>
    <scope>NUCLEOTIDE SEQUENCE</scope>
    <source>
        <strain evidence="12">PC2</strain>
    </source>
</reference>
<evidence type="ECO:0000256" key="1">
    <source>
        <dbReference type="ARBA" id="ARBA00004804"/>
    </source>
</evidence>
<comment type="similarity">
    <text evidence="2 7 9">Belongs to the uroporphyrinogen decarboxylase family.</text>
</comment>
<comment type="pathway">
    <text evidence="1 7 8">Porphyrin-containing compound metabolism; protoporphyrin-IX biosynthesis; coproporphyrinogen-III from 5-aminolevulinate: step 4/4.</text>
</comment>
<evidence type="ECO:0000313" key="12">
    <source>
        <dbReference type="EMBL" id="MCI4681551.1"/>
    </source>
</evidence>
<keyword evidence="5 7" id="KW-0456">Lyase</keyword>
<feature type="binding site" evidence="7">
    <location>
        <position position="133"/>
    </location>
    <ligand>
        <name>substrate</name>
    </ligand>
</feature>
<dbReference type="PROSITE" id="PS00906">
    <property type="entry name" value="UROD_1"/>
    <property type="match status" value="1"/>
</dbReference>
<keyword evidence="4 7" id="KW-0210">Decarboxylase</keyword>
<comment type="subunit">
    <text evidence="7">Homodimer.</text>
</comment>
<evidence type="ECO:0000256" key="8">
    <source>
        <dbReference type="RuleBase" id="RU000554"/>
    </source>
</evidence>
<evidence type="ECO:0000256" key="7">
    <source>
        <dbReference type="HAMAP-Rule" id="MF_00218"/>
    </source>
</evidence>
<keyword evidence="13" id="KW-1185">Reference proteome</keyword>
<dbReference type="InterPro" id="IPR000257">
    <property type="entry name" value="Uroporphyrinogen_deCOase"/>
</dbReference>
<dbReference type="Pfam" id="PF01208">
    <property type="entry name" value="URO-D"/>
    <property type="match status" value="1"/>
</dbReference>
<evidence type="ECO:0000313" key="13">
    <source>
        <dbReference type="Proteomes" id="UP001139104"/>
    </source>
</evidence>
<proteinExistence type="inferred from homology"/>
<protein>
    <recommendedName>
        <fullName evidence="3 7">Uroporphyrinogen decarboxylase</fullName>
        <shortName evidence="7">UPD</shortName>
        <shortName evidence="7">URO-D</shortName>
        <ecNumber evidence="3 7">4.1.1.37</ecNumber>
    </recommendedName>
</protein>
<evidence type="ECO:0000256" key="5">
    <source>
        <dbReference type="ARBA" id="ARBA00023239"/>
    </source>
</evidence>
<keyword evidence="7" id="KW-0963">Cytoplasm</keyword>
<evidence type="ECO:0000256" key="6">
    <source>
        <dbReference type="ARBA" id="ARBA00023244"/>
    </source>
</evidence>
<dbReference type="Gene3D" id="3.20.20.210">
    <property type="match status" value="1"/>
</dbReference>
<evidence type="ECO:0000256" key="3">
    <source>
        <dbReference type="ARBA" id="ARBA00012288"/>
    </source>
</evidence>
<feature type="binding site" evidence="7">
    <location>
        <position position="263"/>
    </location>
    <ligand>
        <name>substrate</name>
    </ligand>
</feature>
<feature type="domain" description="Uroporphyrinogen decarboxylase (URO-D)" evidence="11">
    <location>
        <begin position="196"/>
        <end position="212"/>
    </location>
</feature>
<evidence type="ECO:0000256" key="2">
    <source>
        <dbReference type="ARBA" id="ARBA00009935"/>
    </source>
</evidence>
<name>A0ABS9Z1N9_9HYPH</name>
<evidence type="ECO:0000259" key="10">
    <source>
        <dbReference type="PROSITE" id="PS00906"/>
    </source>
</evidence>
<comment type="caution">
    <text evidence="7">Lacks conserved residue(s) required for the propagation of feature annotation.</text>
</comment>
<dbReference type="SUPFAM" id="SSF51726">
    <property type="entry name" value="UROD/MetE-like"/>
    <property type="match status" value="1"/>
</dbReference>
<dbReference type="InterPro" id="IPR006361">
    <property type="entry name" value="Uroporphyrinogen_deCO2ase_HemE"/>
</dbReference>
<gene>
    <name evidence="7 12" type="primary">hemE</name>
    <name evidence="12" type="ORF">K2U94_01980</name>
</gene>
<organism evidence="12 13">
    <name type="scientific">Candidatus Rhodoblastus alkanivorans</name>
    <dbReference type="NCBI Taxonomy" id="2954117"/>
    <lineage>
        <taxon>Bacteria</taxon>
        <taxon>Pseudomonadati</taxon>
        <taxon>Pseudomonadota</taxon>
        <taxon>Alphaproteobacteria</taxon>
        <taxon>Hyphomicrobiales</taxon>
        <taxon>Rhodoblastaceae</taxon>
        <taxon>Rhodoblastus</taxon>
    </lineage>
</organism>
<dbReference type="NCBIfam" id="TIGR01464">
    <property type="entry name" value="hemE"/>
    <property type="match status" value="1"/>
</dbReference>
<comment type="caution">
    <text evidence="12">The sequence shown here is derived from an EMBL/GenBank/DDBJ whole genome shotgun (WGS) entry which is preliminary data.</text>
</comment>
<accession>A0ABS9Z1N9</accession>
<sequence length="402" mass="44180">MLTPHQLFSRRLSQIRPAIRYALCALWNKAIPLSKNKNKIQKLFRISLVNPQSDHLPPLVSKKPLLAVLDGSRTTSPPIWLMRQAGRYLPEYREIRAKAPSFLDFCYSPAFAAEATLQPIRRFGFDAAILFSDILVVPDALGQKVVFETGEGPRLDPLTDTAAIRNLPPLSLERLAPVFETIDRVRAQLPAETTFLGFCGAPWTVASYMVAGRGSADQAAARLFAYRDPDGFQILIDKLVDASIEYLCAQFHAGVDAVQIFDSWAGILPAAEFERWSLTPITKIIQGVRKRVPYARIIAFPRGAASHYRDFCRRAGANALGLDTAVDPAWIAANVPENVVVQGHLDPLALLAGGTGQTTAVAGILEAYRTRAHIFNLGHGILPETPIDHVAALVKQVRSFEA</sequence>
<evidence type="ECO:0000256" key="4">
    <source>
        <dbReference type="ARBA" id="ARBA00022793"/>
    </source>
</evidence>
<dbReference type="InterPro" id="IPR038071">
    <property type="entry name" value="UROD/MetE-like_sf"/>
</dbReference>
<dbReference type="GO" id="GO:0004853">
    <property type="term" value="F:uroporphyrinogen decarboxylase activity"/>
    <property type="evidence" value="ECO:0007669"/>
    <property type="project" value="UniProtKB-EC"/>
</dbReference>
<keyword evidence="6 7" id="KW-0627">Porphyrin biosynthesis</keyword>
<dbReference type="PANTHER" id="PTHR21091">
    <property type="entry name" value="METHYLTETRAHYDROFOLATE:HOMOCYSTEINE METHYLTRANSFERASE RELATED"/>
    <property type="match status" value="1"/>
</dbReference>
<evidence type="ECO:0000256" key="9">
    <source>
        <dbReference type="RuleBase" id="RU004169"/>
    </source>
</evidence>
<feature type="binding site" evidence="7">
    <location>
        <begin position="83"/>
        <end position="87"/>
    </location>
    <ligand>
        <name>substrate</name>
    </ligand>
</feature>
<dbReference type="CDD" id="cd00717">
    <property type="entry name" value="URO-D"/>
    <property type="match status" value="1"/>
</dbReference>
<feature type="site" description="Transition state stabilizer" evidence="7">
    <location>
        <position position="133"/>
    </location>
</feature>
<comment type="subcellular location">
    <subcellularLocation>
        <location evidence="7">Cytoplasm</location>
    </subcellularLocation>
</comment>
<dbReference type="Proteomes" id="UP001139104">
    <property type="component" value="Unassembled WGS sequence"/>
</dbReference>
<comment type="catalytic activity">
    <reaction evidence="7 8">
        <text>uroporphyrinogen III + 4 H(+) = coproporphyrinogen III + 4 CO2</text>
        <dbReference type="Rhea" id="RHEA:19865"/>
        <dbReference type="ChEBI" id="CHEBI:15378"/>
        <dbReference type="ChEBI" id="CHEBI:16526"/>
        <dbReference type="ChEBI" id="CHEBI:57308"/>
        <dbReference type="ChEBI" id="CHEBI:57309"/>
        <dbReference type="EC" id="4.1.1.37"/>
    </reaction>
</comment>
<dbReference type="EC" id="4.1.1.37" evidence="3 7"/>
<comment type="function">
    <text evidence="7">Catalyzes the decarboxylation of four acetate groups of uroporphyrinogen-III to yield coproporphyrinogen-III.</text>
</comment>
<dbReference type="HAMAP" id="MF_00218">
    <property type="entry name" value="URO_D"/>
    <property type="match status" value="1"/>
</dbReference>
<feature type="binding site" evidence="7">
    <location>
        <position position="208"/>
    </location>
    <ligand>
        <name>substrate</name>
    </ligand>
</feature>
<dbReference type="EMBL" id="JAIVFP010000001">
    <property type="protein sequence ID" value="MCI4681551.1"/>
    <property type="molecule type" value="Genomic_DNA"/>
</dbReference>